<organism evidence="2 3">
    <name type="scientific">Botrytis paeoniae</name>
    <dbReference type="NCBI Taxonomy" id="278948"/>
    <lineage>
        <taxon>Eukaryota</taxon>
        <taxon>Fungi</taxon>
        <taxon>Dikarya</taxon>
        <taxon>Ascomycota</taxon>
        <taxon>Pezizomycotina</taxon>
        <taxon>Leotiomycetes</taxon>
        <taxon>Helotiales</taxon>
        <taxon>Sclerotiniaceae</taxon>
        <taxon>Botrytis</taxon>
    </lineage>
</organism>
<feature type="compositionally biased region" description="Basic and acidic residues" evidence="1">
    <location>
        <begin position="69"/>
        <end position="89"/>
    </location>
</feature>
<feature type="compositionally biased region" description="Polar residues" evidence="1">
    <location>
        <begin position="109"/>
        <end position="118"/>
    </location>
</feature>
<dbReference type="EMBL" id="PQXI01000044">
    <property type="protein sequence ID" value="TGO27285.1"/>
    <property type="molecule type" value="Genomic_DNA"/>
</dbReference>
<feature type="compositionally biased region" description="Basic and acidic residues" evidence="1">
    <location>
        <begin position="128"/>
        <end position="138"/>
    </location>
</feature>
<dbReference type="Proteomes" id="UP000297910">
    <property type="component" value="Unassembled WGS sequence"/>
</dbReference>
<dbReference type="AlphaFoldDB" id="A0A4Z1FRZ4"/>
<name>A0A4Z1FRZ4_9HELO</name>
<feature type="region of interest" description="Disordered" evidence="1">
    <location>
        <begin position="1"/>
        <end position="178"/>
    </location>
</feature>
<gene>
    <name evidence="2" type="ORF">BPAE_0044g00200</name>
</gene>
<feature type="compositionally biased region" description="Basic and acidic residues" evidence="1">
    <location>
        <begin position="46"/>
        <end position="60"/>
    </location>
</feature>
<reference evidence="2 3" key="1">
    <citation type="submission" date="2017-12" db="EMBL/GenBank/DDBJ databases">
        <title>Comparative genomics of Botrytis spp.</title>
        <authorList>
            <person name="Valero-Jimenez C.A."/>
            <person name="Tapia P."/>
            <person name="Veloso J."/>
            <person name="Silva-Moreno E."/>
            <person name="Staats M."/>
            <person name="Valdes J.H."/>
            <person name="Van Kan J.A.L."/>
        </authorList>
    </citation>
    <scope>NUCLEOTIDE SEQUENCE [LARGE SCALE GENOMIC DNA]</scope>
    <source>
        <strain evidence="2 3">Bp0003</strain>
    </source>
</reference>
<protein>
    <submittedName>
        <fullName evidence="2">Uncharacterized protein</fullName>
    </submittedName>
</protein>
<proteinExistence type="predicted"/>
<sequence length="220" mass="24031">MRERTDASYHPATFQAPNLRDIKSFSFPLNYTTGEPAPIVKKAREKQRPEDASDRKDNANKKKAPKISDANDRGSSRDKDGIDRIDHAVYNKKVPKTSDAHTRGISRNDGVSTTNHPAKNTKKKTDKKGRDSAGEKKGSRFGGALSDLKSRVMRGGSRSRSSQPAKNTITPVHEPGATAAITEQKSLEHMITSEVMAILTDGSDGLHIQETESSSDDSES</sequence>
<keyword evidence="3" id="KW-1185">Reference proteome</keyword>
<accession>A0A4Z1FRZ4</accession>
<evidence type="ECO:0000313" key="3">
    <source>
        <dbReference type="Proteomes" id="UP000297910"/>
    </source>
</evidence>
<evidence type="ECO:0000313" key="2">
    <source>
        <dbReference type="EMBL" id="TGO27285.1"/>
    </source>
</evidence>
<evidence type="ECO:0000256" key="1">
    <source>
        <dbReference type="SAM" id="MobiDB-lite"/>
    </source>
</evidence>
<feature type="compositionally biased region" description="Low complexity" evidence="1">
    <location>
        <begin position="153"/>
        <end position="162"/>
    </location>
</feature>
<comment type="caution">
    <text evidence="2">The sequence shown here is derived from an EMBL/GenBank/DDBJ whole genome shotgun (WGS) entry which is preliminary data.</text>
</comment>